<sequence>MSSLDLINYGSYTACDDHITPAVTHLADLDTMVRSFNVQPNQSLLDSSDPTESHFANTHTRSEDGVYIVEYPFKDGAPPIDSTLPQAANRLVSLERRFRRHPELKKQYEEFLDDYLQRGHMKKLTSDQVMEEALNARWRALVEDLSSVTQCKVPPYIAAPYQHIQLHGIADASMHAYGAVVYSRVALDGKFHINLVAAKTRVAPIKSVSIPRLELNAALLLTRLLTIVKASLTIPVNNTICWTDSEIVLHWLSAPPRNWNPYVCNRTAEILSEYPRSCWSHVRSEDNPADCAPRGLHPSKLLDHKLRWKGPSWIALPQYEWPLSTSKFRVDTSSSRPTSSSHPAKGLQREYTQLENGRQLHAKSQLTRFSPFLDKDGLMRVGGRIERSTLSYNAKHTVIVPKGYPIAELLYWILGARNIVRTGLSFNVNAVSSNAKAQVARSWESYLYLGFKPAVAFYIPAIKGSTGRTPMIGKAWFAIFVCLTTKALYIEAVTDLTTKAFIAVLQRFIARRSKPTDLCGTSDNGTTFHGSKRVFDEMRLLAMEERKNANLANFFANEGILWHFIPPSAGEYGKPEFDVPFNRLERWTQQHLTSLHERTKWQLEDDHLKVDTLVVIKETNLPPSKWILGSIQEVHAGPDDKVRVVTVKTAQGVFKRPITKLAILPLC</sequence>
<name>A0ABM4TZM1_DROSZ</name>
<evidence type="ECO:0000313" key="3">
    <source>
        <dbReference type="RefSeq" id="XP_070855405.1"/>
    </source>
</evidence>
<keyword evidence="2" id="KW-1185">Reference proteome</keyword>
<accession>A0ABM4TZM1</accession>
<dbReference type="Pfam" id="PF05380">
    <property type="entry name" value="Peptidase_A17"/>
    <property type="match status" value="1"/>
</dbReference>
<proteinExistence type="predicted"/>
<feature type="domain" description="DUF5641" evidence="1">
    <location>
        <begin position="585"/>
        <end position="664"/>
    </location>
</feature>
<dbReference type="Pfam" id="PF18701">
    <property type="entry name" value="DUF5641"/>
    <property type="match status" value="1"/>
</dbReference>
<organism evidence="2 3">
    <name type="scientific">Drosophila suzukii</name>
    <name type="common">Spotted-wing drosophila fruit fly</name>
    <dbReference type="NCBI Taxonomy" id="28584"/>
    <lineage>
        <taxon>Eukaryota</taxon>
        <taxon>Metazoa</taxon>
        <taxon>Ecdysozoa</taxon>
        <taxon>Arthropoda</taxon>
        <taxon>Hexapoda</taxon>
        <taxon>Insecta</taxon>
        <taxon>Pterygota</taxon>
        <taxon>Neoptera</taxon>
        <taxon>Endopterygota</taxon>
        <taxon>Diptera</taxon>
        <taxon>Brachycera</taxon>
        <taxon>Muscomorpha</taxon>
        <taxon>Ephydroidea</taxon>
        <taxon>Drosophilidae</taxon>
        <taxon>Drosophila</taxon>
        <taxon>Sophophora</taxon>
    </lineage>
</organism>
<gene>
    <name evidence="3" type="primary">LOC139355025</name>
</gene>
<dbReference type="InterPro" id="IPR036397">
    <property type="entry name" value="RNaseH_sf"/>
</dbReference>
<dbReference type="InterPro" id="IPR040676">
    <property type="entry name" value="DUF5641"/>
</dbReference>
<protein>
    <recommendedName>
        <fullName evidence="1">DUF5641 domain-containing protein</fullName>
    </recommendedName>
</protein>
<dbReference type="RefSeq" id="XP_070855405.1">
    <property type="nucleotide sequence ID" value="XM_070999304.1"/>
</dbReference>
<dbReference type="GeneID" id="139355025"/>
<evidence type="ECO:0000313" key="2">
    <source>
        <dbReference type="Proteomes" id="UP001652628"/>
    </source>
</evidence>
<dbReference type="Proteomes" id="UP001652628">
    <property type="component" value="Unplaced"/>
</dbReference>
<dbReference type="SUPFAM" id="SSF53098">
    <property type="entry name" value="Ribonuclease H-like"/>
    <property type="match status" value="1"/>
</dbReference>
<dbReference type="Gene3D" id="3.30.420.10">
    <property type="entry name" value="Ribonuclease H-like superfamily/Ribonuclease H"/>
    <property type="match status" value="1"/>
</dbReference>
<dbReference type="PANTHER" id="PTHR47331">
    <property type="entry name" value="PHD-TYPE DOMAIN-CONTAINING PROTEIN"/>
    <property type="match status" value="1"/>
</dbReference>
<dbReference type="InterPro" id="IPR008042">
    <property type="entry name" value="Retrotrans_Pao"/>
</dbReference>
<evidence type="ECO:0000259" key="1">
    <source>
        <dbReference type="Pfam" id="PF18701"/>
    </source>
</evidence>
<reference evidence="3" key="1">
    <citation type="submission" date="2025-08" db="UniProtKB">
        <authorList>
            <consortium name="RefSeq"/>
        </authorList>
    </citation>
    <scope>IDENTIFICATION</scope>
</reference>
<dbReference type="InterPro" id="IPR012337">
    <property type="entry name" value="RNaseH-like_sf"/>
</dbReference>